<dbReference type="Proteomes" id="UP000630353">
    <property type="component" value="Unassembled WGS sequence"/>
</dbReference>
<dbReference type="PANTHER" id="PTHR35936:SF6">
    <property type="entry name" value="AMINO ACID ABC TRANSPORTER SUBSTRATE-BINDING PAAT FAMILY PROTEIN"/>
    <property type="match status" value="1"/>
</dbReference>
<organism evidence="1 2">
    <name type="scientific">Thalassobaculum fulvum</name>
    <dbReference type="NCBI Taxonomy" id="1633335"/>
    <lineage>
        <taxon>Bacteria</taxon>
        <taxon>Pseudomonadati</taxon>
        <taxon>Pseudomonadota</taxon>
        <taxon>Alphaproteobacteria</taxon>
        <taxon>Rhodospirillales</taxon>
        <taxon>Thalassobaculaceae</taxon>
        <taxon>Thalassobaculum</taxon>
    </lineage>
</organism>
<name>A0A918XRH9_9PROT</name>
<proteinExistence type="predicted"/>
<comment type="caution">
    <text evidence="1">The sequence shown here is derived from an EMBL/GenBank/DDBJ whole genome shotgun (WGS) entry which is preliminary data.</text>
</comment>
<evidence type="ECO:0000313" key="2">
    <source>
        <dbReference type="Proteomes" id="UP000630353"/>
    </source>
</evidence>
<evidence type="ECO:0000313" key="1">
    <source>
        <dbReference type="EMBL" id="GHD46971.1"/>
    </source>
</evidence>
<keyword evidence="2" id="KW-1185">Reference proteome</keyword>
<protein>
    <submittedName>
        <fullName evidence="1">Uncharacterized protein</fullName>
    </submittedName>
</protein>
<dbReference type="PANTHER" id="PTHR35936">
    <property type="entry name" value="MEMBRANE-BOUND LYTIC MUREIN TRANSGLYCOSYLASE F"/>
    <property type="match status" value="1"/>
</dbReference>
<dbReference type="SUPFAM" id="SSF53850">
    <property type="entry name" value="Periplasmic binding protein-like II"/>
    <property type="match status" value="1"/>
</dbReference>
<dbReference type="AlphaFoldDB" id="A0A918XRH9"/>
<reference evidence="1" key="1">
    <citation type="journal article" date="2014" name="Int. J. Syst. Evol. Microbiol.">
        <title>Complete genome sequence of Corynebacterium casei LMG S-19264T (=DSM 44701T), isolated from a smear-ripened cheese.</title>
        <authorList>
            <consortium name="US DOE Joint Genome Institute (JGI-PGF)"/>
            <person name="Walter F."/>
            <person name="Albersmeier A."/>
            <person name="Kalinowski J."/>
            <person name="Ruckert C."/>
        </authorList>
    </citation>
    <scope>NUCLEOTIDE SEQUENCE</scope>
    <source>
        <strain evidence="1">KCTC 42651</strain>
    </source>
</reference>
<gene>
    <name evidence="1" type="ORF">GCM10017083_16740</name>
</gene>
<reference evidence="1" key="2">
    <citation type="submission" date="2020-09" db="EMBL/GenBank/DDBJ databases">
        <authorList>
            <person name="Sun Q."/>
            <person name="Kim S."/>
        </authorList>
    </citation>
    <scope>NUCLEOTIDE SEQUENCE</scope>
    <source>
        <strain evidence="1">KCTC 42651</strain>
    </source>
</reference>
<dbReference type="RefSeq" id="WP_189988484.1">
    <property type="nucleotide sequence ID" value="NZ_BMZS01000003.1"/>
</dbReference>
<dbReference type="EMBL" id="BMZS01000003">
    <property type="protein sequence ID" value="GHD46971.1"/>
    <property type="molecule type" value="Genomic_DNA"/>
</dbReference>
<dbReference type="Gene3D" id="3.40.190.10">
    <property type="entry name" value="Periplasmic binding protein-like II"/>
    <property type="match status" value="2"/>
</dbReference>
<accession>A0A918XRH9</accession>
<sequence length="276" mass="30310">MRRRMTPAAILPAAILPVAMLLAAILLTTAAVARPAAARDALTVGLNDRGAHPYVVGEGEALAEPPGLTVELMREVGRHLDIDIRFVRMPGLRVLTELKAGHVDAALLYSHSPDRETFGVYPMRNGRPDPSRRLATLSYTLYKPRGSALDWTGERFVNLDGPIGANLNYSIVRDLRELGASVVELRTTADSFRMLRAGRIDGVADHEAVADAYLTTAGITGVEKVGPPLREKPYYLMLSHQYVSGHPERATAIWDLVGELRDRILRDAMPKYLDQP</sequence>